<keyword evidence="6 10" id="KW-0863">Zinc-finger</keyword>
<evidence type="ECO:0000256" key="9">
    <source>
        <dbReference type="HAMAP-Rule" id="MF_03174"/>
    </source>
</evidence>
<comment type="subunit">
    <text evidence="9">Associates with the 60S ribosomal subunit of the 80S translational complex.</text>
</comment>
<feature type="binding site" evidence="9">
    <location>
        <position position="221"/>
    </location>
    <ligand>
        <name>Zn(2+)</name>
        <dbReference type="ChEBI" id="CHEBI:29105"/>
        <label>4</label>
        <note>catalytic</note>
    </ligand>
</feature>
<keyword evidence="14" id="KW-1185">Reference proteome</keyword>
<evidence type="ECO:0000259" key="12">
    <source>
        <dbReference type="PROSITE" id="PS52013"/>
    </source>
</evidence>
<evidence type="ECO:0000256" key="3">
    <source>
        <dbReference type="ARBA" id="ARBA00022490"/>
    </source>
</evidence>
<dbReference type="GO" id="GO:0005829">
    <property type="term" value="C:cytosol"/>
    <property type="evidence" value="ECO:0007669"/>
    <property type="project" value="TreeGrafter"/>
</dbReference>
<evidence type="ECO:0000256" key="1">
    <source>
        <dbReference type="ARBA" id="ARBA00004496"/>
    </source>
</evidence>
<dbReference type="Proteomes" id="UP001168821">
    <property type="component" value="Unassembled WGS sequence"/>
</dbReference>
<sequence>MSSLGTCETPGCENGAKLQCPTCLKLGIQGSFFCSQECFKSNWKNHKIIHTLAKGEQPDGSKETSYNPWPYYTFTGRLRPFPQTSKRTVPGHIGRPDYADHPQGFPLSEQAVKGSGQIKVLDDEEKEGMVVACKLGREVLDEAARVCDVGVTTDEIDRVVHEACIERECYPSPLNYYEFPASCCTSVNEVICHGIPDTRPLKDGDLCNVDITVYHRGFHGDLNETFFVGNVGEKHKDLVKVTHECLMKAIAIVKPGEKYREIGNVIQKHAQAHGYSVVRSYCGHGIHRLFHTAPNVPHYAKNKAVGVMKAGHCFTIEPMISMGTWRDEMWPDKWTAVTADGQWSAQFEHTLLVNETGCEILTRRRNADGSPHFMDKI</sequence>
<evidence type="ECO:0000256" key="4">
    <source>
        <dbReference type="ARBA" id="ARBA00022670"/>
    </source>
</evidence>
<evidence type="ECO:0000256" key="7">
    <source>
        <dbReference type="ARBA" id="ARBA00022801"/>
    </source>
</evidence>
<dbReference type="NCBIfam" id="TIGR00500">
    <property type="entry name" value="met_pdase_I"/>
    <property type="match status" value="1"/>
</dbReference>
<proteinExistence type="inferred from homology"/>
<keyword evidence="2 9" id="KW-0031">Aminopeptidase</keyword>
<comment type="caution">
    <text evidence="13">The sequence shown here is derived from an EMBL/GenBank/DDBJ whole genome shotgun (WGS) entry which is preliminary data.</text>
</comment>
<reference evidence="13" key="1">
    <citation type="journal article" date="2023" name="G3 (Bethesda)">
        <title>Whole genome assemblies of Zophobas morio and Tenebrio molitor.</title>
        <authorList>
            <person name="Kaur S."/>
            <person name="Stinson S.A."/>
            <person name="diCenzo G.C."/>
        </authorList>
    </citation>
    <scope>NUCLEOTIDE SEQUENCE</scope>
    <source>
        <strain evidence="13">QUZm001</strain>
    </source>
</reference>
<evidence type="ECO:0000313" key="14">
    <source>
        <dbReference type="Proteomes" id="UP001168821"/>
    </source>
</evidence>
<comment type="catalytic activity">
    <reaction evidence="9 11">
        <text>Release of N-terminal amino acids, preferentially methionine, from peptides and arylamides.</text>
        <dbReference type="EC" id="3.4.11.18"/>
    </reaction>
</comment>
<feature type="binding site" evidence="9">
    <location>
        <position position="221"/>
    </location>
    <ligand>
        <name>Zn(2+)</name>
        <dbReference type="ChEBI" id="CHEBI:29105"/>
        <label>3</label>
    </ligand>
</feature>
<feature type="binding site" evidence="9">
    <location>
        <position position="348"/>
    </location>
    <ligand>
        <name>Zn(2+)</name>
        <dbReference type="ChEBI" id="CHEBI:29105"/>
        <label>4</label>
        <note>catalytic</note>
    </ligand>
</feature>
<dbReference type="InterPro" id="IPR036005">
    <property type="entry name" value="Creatinase/aminopeptidase-like"/>
</dbReference>
<keyword evidence="4 9" id="KW-0645">Protease</keyword>
<evidence type="ECO:0000256" key="5">
    <source>
        <dbReference type="ARBA" id="ARBA00022723"/>
    </source>
</evidence>
<dbReference type="InterPro" id="IPR000994">
    <property type="entry name" value="Pept_M24"/>
</dbReference>
<dbReference type="GO" id="GO:0006508">
    <property type="term" value="P:proteolysis"/>
    <property type="evidence" value="ECO:0007669"/>
    <property type="project" value="UniProtKB-KW"/>
</dbReference>
<dbReference type="HAMAP" id="MF_01974">
    <property type="entry name" value="MetAP_1"/>
    <property type="match status" value="1"/>
</dbReference>
<comment type="function">
    <text evidence="9 11">Cotranslationally removes the N-terminal methionine from nascent proteins. The N-terminal methionine is often cleaved when the second residue in the primary sequence is small and uncharged (Met-Ala-, Cys, Gly, Pro, Ser, Thr, or Val).</text>
</comment>
<dbReference type="PANTHER" id="PTHR43330:SF7">
    <property type="entry name" value="METHIONINE AMINOPEPTIDASE 1"/>
    <property type="match status" value="1"/>
</dbReference>
<dbReference type="SUPFAM" id="SSF55920">
    <property type="entry name" value="Creatinase/aminopeptidase"/>
    <property type="match status" value="1"/>
</dbReference>
<comment type="similarity">
    <text evidence="9 10">Belongs to the peptidase M24A family. Methionine aminopeptidase type 1 subfamily.</text>
</comment>
<organism evidence="13 14">
    <name type="scientific">Zophobas morio</name>
    <dbReference type="NCBI Taxonomy" id="2755281"/>
    <lineage>
        <taxon>Eukaryota</taxon>
        <taxon>Metazoa</taxon>
        <taxon>Ecdysozoa</taxon>
        <taxon>Arthropoda</taxon>
        <taxon>Hexapoda</taxon>
        <taxon>Insecta</taxon>
        <taxon>Pterygota</taxon>
        <taxon>Neoptera</taxon>
        <taxon>Endopterygota</taxon>
        <taxon>Coleoptera</taxon>
        <taxon>Polyphaga</taxon>
        <taxon>Cucujiformia</taxon>
        <taxon>Tenebrionidae</taxon>
        <taxon>Zophobas</taxon>
    </lineage>
</organism>
<dbReference type="FunFam" id="3.90.230.10:FF:000010">
    <property type="entry name" value="Methionine aminopeptidase"/>
    <property type="match status" value="1"/>
</dbReference>
<keyword evidence="3 9" id="KW-0963">Cytoplasm</keyword>
<dbReference type="Pfam" id="PF00557">
    <property type="entry name" value="Peptidase_M24"/>
    <property type="match status" value="1"/>
</dbReference>
<dbReference type="PROSITE" id="PS52013">
    <property type="entry name" value="ZF_C6H2"/>
    <property type="match status" value="1"/>
</dbReference>
<evidence type="ECO:0000256" key="10">
    <source>
        <dbReference type="PROSITE-ProRule" id="PRU01357"/>
    </source>
</evidence>
<keyword evidence="5 9" id="KW-0479">Metal-binding</keyword>
<dbReference type="InterPro" id="IPR002467">
    <property type="entry name" value="Pept_M24A_MAP1"/>
</dbReference>
<accession>A0AA38M3K2</accession>
<feature type="binding site" evidence="9">
    <location>
        <position position="317"/>
    </location>
    <ligand>
        <name>Zn(2+)</name>
        <dbReference type="ChEBI" id="CHEBI:29105"/>
        <label>4</label>
        <note>catalytic</note>
    </ligand>
</feature>
<keyword evidence="8" id="KW-0862">Zinc</keyword>
<feature type="binding site" evidence="9">
    <location>
        <position position="284"/>
    </location>
    <ligand>
        <name>Zn(2+)</name>
        <dbReference type="ChEBI" id="CHEBI:29105"/>
        <label>4</label>
        <note>catalytic</note>
    </ligand>
</feature>
<feature type="binding site" evidence="9">
    <location>
        <position position="193"/>
    </location>
    <ligand>
        <name>a protein</name>
        <dbReference type="ChEBI" id="CHEBI:16541"/>
    </ligand>
    <ligandPart>
        <name>N-terminal L-methionine residue</name>
        <dbReference type="ChEBI" id="CHEBI:64731"/>
    </ligandPart>
</feature>
<dbReference type="EC" id="3.4.11.18" evidence="11"/>
<protein>
    <recommendedName>
        <fullName evidence="11">Methionine aminopeptidase</fullName>
        <ecNumber evidence="11">3.4.11.18</ecNumber>
    </recommendedName>
</protein>
<dbReference type="EMBL" id="JALNTZ010000009">
    <property type="protein sequence ID" value="KAJ3641212.1"/>
    <property type="molecule type" value="Genomic_DNA"/>
</dbReference>
<name>A0AA38M3K2_9CUCU</name>
<feature type="binding site" evidence="9">
    <location>
        <position position="210"/>
    </location>
    <ligand>
        <name>Zn(2+)</name>
        <dbReference type="ChEBI" id="CHEBI:29105"/>
        <label>3</label>
    </ligand>
</feature>
<evidence type="ECO:0000313" key="13">
    <source>
        <dbReference type="EMBL" id="KAJ3641212.1"/>
    </source>
</evidence>
<dbReference type="PROSITE" id="PS00680">
    <property type="entry name" value="MAP_1"/>
    <property type="match status" value="1"/>
</dbReference>
<dbReference type="InterPro" id="IPR031615">
    <property type="entry name" value="Zfn-C6H2"/>
</dbReference>
<gene>
    <name evidence="13" type="ORF">Zmor_027727</name>
</gene>
<dbReference type="GO" id="GO:0008270">
    <property type="term" value="F:zinc ion binding"/>
    <property type="evidence" value="ECO:0007669"/>
    <property type="project" value="UniProtKB-KW"/>
</dbReference>
<dbReference type="CDD" id="cd01086">
    <property type="entry name" value="MetAP1"/>
    <property type="match status" value="1"/>
</dbReference>
<evidence type="ECO:0000256" key="8">
    <source>
        <dbReference type="ARBA" id="ARBA00022833"/>
    </source>
</evidence>
<comment type="subcellular location">
    <subcellularLocation>
        <location evidence="1 9">Cytoplasm</location>
    </subcellularLocation>
</comment>
<dbReference type="Pfam" id="PF15801">
    <property type="entry name" value="zf-C6H2"/>
    <property type="match status" value="1"/>
</dbReference>
<evidence type="ECO:0000256" key="6">
    <source>
        <dbReference type="ARBA" id="ARBA00022771"/>
    </source>
</evidence>
<dbReference type="PANTHER" id="PTHR43330">
    <property type="entry name" value="METHIONINE AMINOPEPTIDASE"/>
    <property type="match status" value="1"/>
</dbReference>
<feature type="binding site" evidence="9">
    <location>
        <position position="348"/>
    </location>
    <ligand>
        <name>Zn(2+)</name>
        <dbReference type="ChEBI" id="CHEBI:29105"/>
        <label>3</label>
    </ligand>
</feature>
<evidence type="ECO:0000256" key="11">
    <source>
        <dbReference type="RuleBase" id="RU003653"/>
    </source>
</evidence>
<feature type="domain" description="C6H2-type" evidence="12">
    <location>
        <begin position="4"/>
        <end position="57"/>
    </location>
</feature>
<feature type="binding site" evidence="9">
    <location>
        <position position="291"/>
    </location>
    <ligand>
        <name>a protein</name>
        <dbReference type="ChEBI" id="CHEBI:16541"/>
    </ligand>
    <ligandPart>
        <name>N-terminal L-methionine residue</name>
        <dbReference type="ChEBI" id="CHEBI:64731"/>
    </ligandPart>
</feature>
<dbReference type="AlphaFoldDB" id="A0AA38M3K2"/>
<dbReference type="GO" id="GO:0070006">
    <property type="term" value="F:metalloaminopeptidase activity"/>
    <property type="evidence" value="ECO:0007669"/>
    <property type="project" value="UniProtKB-UniRule"/>
</dbReference>
<comment type="cofactor">
    <cofactor evidence="9">
        <name>Zn(2+)</name>
        <dbReference type="ChEBI" id="CHEBI:29105"/>
    </cofactor>
    <cofactor evidence="9">
        <name>Co(2+)</name>
        <dbReference type="ChEBI" id="CHEBI:48828"/>
    </cofactor>
    <cofactor evidence="9">
        <name>Mn(2+)</name>
        <dbReference type="ChEBI" id="CHEBI:29035"/>
    </cofactor>
    <cofactor evidence="9">
        <name>Fe(2+)</name>
        <dbReference type="ChEBI" id="CHEBI:29033"/>
    </cofactor>
    <text evidence="9">Binds 2 divalent metal cations per subunit. Has a high-affinity and a low affinity metal-binding site. The true nature of the physiological cofactor is under debate. The enzyme is active with zinc, cobalt, manganese or divalent iron ions. Has high activity with zinc; zinc cofactor is transferred into the active site region by the ZNG1 zinc chaperone.</text>
</comment>
<dbReference type="Gene3D" id="3.90.230.10">
    <property type="entry name" value="Creatinase/methionine aminopeptidase superfamily"/>
    <property type="match status" value="1"/>
</dbReference>
<dbReference type="InterPro" id="IPR001714">
    <property type="entry name" value="Pept_M24_MAP"/>
</dbReference>
<dbReference type="PRINTS" id="PR00599">
    <property type="entry name" value="MAPEPTIDASE"/>
</dbReference>
<comment type="cofactor">
    <cofactor evidence="11">
        <name>Co(2+)</name>
        <dbReference type="ChEBI" id="CHEBI:48828"/>
    </cofactor>
    <cofactor evidence="11">
        <name>Zn(2+)</name>
        <dbReference type="ChEBI" id="CHEBI:29105"/>
    </cofactor>
    <cofactor evidence="11">
        <name>Mn(2+)</name>
        <dbReference type="ChEBI" id="CHEBI:29035"/>
    </cofactor>
    <cofactor evidence="11">
        <name>Fe(2+)</name>
        <dbReference type="ChEBI" id="CHEBI:29033"/>
    </cofactor>
    <text evidence="11">Binds 2 divalent metal cations per subunit. Has a high-affinity and a low affinity metal-binding site. The true nature of the physiological cofactor is under debate. The enzyme is active with cobalt, zinc, manganese or divalent iron ions.</text>
</comment>
<dbReference type="GO" id="GO:0004239">
    <property type="term" value="F:initiator methionyl aminopeptidase activity"/>
    <property type="evidence" value="ECO:0007669"/>
    <property type="project" value="UniProtKB-UniRule"/>
</dbReference>
<evidence type="ECO:0000256" key="2">
    <source>
        <dbReference type="ARBA" id="ARBA00022438"/>
    </source>
</evidence>
<keyword evidence="7 9" id="KW-0378">Hydrolase</keyword>